<dbReference type="STRING" id="1385699.A7A78_13060"/>
<evidence type="ECO:0000313" key="1">
    <source>
        <dbReference type="EMBL" id="OAD91222.1"/>
    </source>
</evidence>
<dbReference type="EMBL" id="LXIE01000022">
    <property type="protein sequence ID" value="OAD91222.1"/>
    <property type="molecule type" value="Genomic_DNA"/>
</dbReference>
<proteinExistence type="predicted"/>
<protein>
    <recommendedName>
        <fullName evidence="3">Sulfotransferase domain-containing protein</fullName>
    </recommendedName>
</protein>
<name>A0A1A9LEV2_9FLAO</name>
<evidence type="ECO:0008006" key="3">
    <source>
        <dbReference type="Google" id="ProtNLM"/>
    </source>
</evidence>
<sequence length="264" mass="31512">MIITDKFVMINFPKTGTAFTRKILMDLHKNHSTRDKILFKLGLKKQEHFQNLLLPNIRTISERKDFMNEHGICDQIPEDHKSKPIASIKRDVFARYISIYNYEHWKKWPFLDLEIVREKFPKYPELGFEEFVRFLIEFNPLSYLPQINRKIPVGPLTSQYILFYFKNSFQVLKKMDAEYLSEKKYLADRYKVHFLDQANLNKDLYDFLLQMGYEKNRIAYILDAPKTNNSTPKDKGVDDYFSDELKALVLKEESLLFELNAIEN</sequence>
<comment type="caution">
    <text evidence="1">The sequence shown here is derived from an EMBL/GenBank/DDBJ whole genome shotgun (WGS) entry which is preliminary data.</text>
</comment>
<gene>
    <name evidence="1" type="ORF">A7A78_13060</name>
</gene>
<dbReference type="Proteomes" id="UP000077552">
    <property type="component" value="Unassembled WGS sequence"/>
</dbReference>
<dbReference type="OrthoDB" id="1407035at2"/>
<organism evidence="1 2">
    <name type="scientific">Aequorivita soesokkakensis</name>
    <dbReference type="NCBI Taxonomy" id="1385699"/>
    <lineage>
        <taxon>Bacteria</taxon>
        <taxon>Pseudomonadati</taxon>
        <taxon>Bacteroidota</taxon>
        <taxon>Flavobacteriia</taxon>
        <taxon>Flavobacteriales</taxon>
        <taxon>Flavobacteriaceae</taxon>
        <taxon>Aequorivita</taxon>
    </lineage>
</organism>
<dbReference type="AlphaFoldDB" id="A0A1A9LEV2"/>
<reference evidence="1 2" key="1">
    <citation type="submission" date="2016-05" db="EMBL/GenBank/DDBJ databases">
        <title>Genome sequencing of Vitellibacter soesokkakensis RSSK-12.</title>
        <authorList>
            <person name="Thevarajoo S."/>
            <person name="Selvaratnam C."/>
            <person name="Goh K.M."/>
            <person name="Chan K.-G."/>
            <person name="Chong C.S."/>
        </authorList>
    </citation>
    <scope>NUCLEOTIDE SEQUENCE [LARGE SCALE GENOMIC DNA]</scope>
    <source>
        <strain evidence="1 2">RSSK-12</strain>
    </source>
</reference>
<accession>A0A1A9LEV2</accession>
<dbReference type="InterPro" id="IPR027417">
    <property type="entry name" value="P-loop_NTPase"/>
</dbReference>
<dbReference type="RefSeq" id="WP_068762033.1">
    <property type="nucleotide sequence ID" value="NZ_LXIE01000022.1"/>
</dbReference>
<dbReference type="Gene3D" id="3.40.50.300">
    <property type="entry name" value="P-loop containing nucleotide triphosphate hydrolases"/>
    <property type="match status" value="1"/>
</dbReference>
<evidence type="ECO:0000313" key="2">
    <source>
        <dbReference type="Proteomes" id="UP000077552"/>
    </source>
</evidence>
<keyword evidence="2" id="KW-1185">Reference proteome</keyword>